<dbReference type="SUPFAM" id="SSF53335">
    <property type="entry name" value="S-adenosyl-L-methionine-dependent methyltransferases"/>
    <property type="match status" value="1"/>
</dbReference>
<evidence type="ECO:0000256" key="5">
    <source>
        <dbReference type="ARBA" id="ARBA00022691"/>
    </source>
</evidence>
<dbReference type="InterPro" id="IPR011990">
    <property type="entry name" value="TPR-like_helical_dom_sf"/>
</dbReference>
<dbReference type="AlphaFoldDB" id="K9XSH7"/>
<accession>K9XSH7</accession>
<dbReference type="PROSITE" id="PS50123">
    <property type="entry name" value="CHER"/>
    <property type="match status" value="1"/>
</dbReference>
<evidence type="ECO:0000259" key="6">
    <source>
        <dbReference type="PROSITE" id="PS50123"/>
    </source>
</evidence>
<organism evidence="7 8">
    <name type="scientific">Stanieria cyanosphaera (strain ATCC 29371 / PCC 7437)</name>
    <dbReference type="NCBI Taxonomy" id="111780"/>
    <lineage>
        <taxon>Bacteria</taxon>
        <taxon>Bacillati</taxon>
        <taxon>Cyanobacteriota</taxon>
        <taxon>Cyanophyceae</taxon>
        <taxon>Pleurocapsales</taxon>
        <taxon>Dermocarpellaceae</taxon>
        <taxon>Stanieria</taxon>
    </lineage>
</organism>
<dbReference type="Pfam" id="PF01739">
    <property type="entry name" value="CheR"/>
    <property type="match status" value="1"/>
</dbReference>
<evidence type="ECO:0000256" key="3">
    <source>
        <dbReference type="ARBA" id="ARBA00022603"/>
    </source>
</evidence>
<keyword evidence="4 7" id="KW-0808">Transferase</keyword>
<comment type="catalytic activity">
    <reaction evidence="1">
        <text>L-glutamyl-[protein] + S-adenosyl-L-methionine = [protein]-L-glutamate 5-O-methyl ester + S-adenosyl-L-homocysteine</text>
        <dbReference type="Rhea" id="RHEA:24452"/>
        <dbReference type="Rhea" id="RHEA-COMP:10208"/>
        <dbReference type="Rhea" id="RHEA-COMP:10311"/>
        <dbReference type="ChEBI" id="CHEBI:29973"/>
        <dbReference type="ChEBI" id="CHEBI:57856"/>
        <dbReference type="ChEBI" id="CHEBI:59789"/>
        <dbReference type="ChEBI" id="CHEBI:82795"/>
        <dbReference type="EC" id="2.1.1.80"/>
    </reaction>
</comment>
<gene>
    <name evidence="7" type="ordered locus">Sta7437_1032</name>
</gene>
<evidence type="ECO:0000313" key="8">
    <source>
        <dbReference type="Proteomes" id="UP000010473"/>
    </source>
</evidence>
<dbReference type="PANTHER" id="PTHR24422">
    <property type="entry name" value="CHEMOTAXIS PROTEIN METHYLTRANSFERASE"/>
    <property type="match status" value="1"/>
</dbReference>
<dbReference type="eggNOG" id="COG1352">
    <property type="taxonomic scope" value="Bacteria"/>
</dbReference>
<dbReference type="PANTHER" id="PTHR24422:SF19">
    <property type="entry name" value="CHEMOTAXIS PROTEIN METHYLTRANSFERASE"/>
    <property type="match status" value="1"/>
</dbReference>
<evidence type="ECO:0000313" key="7">
    <source>
        <dbReference type="EMBL" id="AFZ34612.1"/>
    </source>
</evidence>
<dbReference type="Gene3D" id="1.10.155.10">
    <property type="entry name" value="Chemotaxis receptor methyltransferase CheR, N-terminal domain"/>
    <property type="match status" value="1"/>
</dbReference>
<reference evidence="8" key="1">
    <citation type="journal article" date="2013" name="Proc. Natl. Acad. Sci. U.S.A.">
        <title>Improving the coverage of the cyanobacterial phylum using diversity-driven genome sequencing.</title>
        <authorList>
            <person name="Shih P.M."/>
            <person name="Wu D."/>
            <person name="Latifi A."/>
            <person name="Axen S.D."/>
            <person name="Fewer D.P."/>
            <person name="Talla E."/>
            <person name="Calteau A."/>
            <person name="Cai F."/>
            <person name="Tandeau de Marsac N."/>
            <person name="Rippka R."/>
            <person name="Herdman M."/>
            <person name="Sivonen K."/>
            <person name="Coursin T."/>
            <person name="Laurent T."/>
            <person name="Goodwin L."/>
            <person name="Nolan M."/>
            <person name="Davenport K.W."/>
            <person name="Han C.S."/>
            <person name="Rubin E.M."/>
            <person name="Eisen J.A."/>
            <person name="Woyke T."/>
            <person name="Gugger M."/>
            <person name="Kerfeld C.A."/>
        </authorList>
    </citation>
    <scope>NUCLEOTIDE SEQUENCE [LARGE SCALE GENOMIC DNA]</scope>
    <source>
        <strain evidence="8">ATCC 29371 / PCC 7437</strain>
    </source>
</reference>
<dbReference type="SUPFAM" id="SSF47757">
    <property type="entry name" value="Chemotaxis receptor methyltransferase CheR, N-terminal domain"/>
    <property type="match status" value="1"/>
</dbReference>
<dbReference type="eggNOG" id="COG0457">
    <property type="taxonomic scope" value="Bacteria"/>
</dbReference>
<dbReference type="PRINTS" id="PR00996">
    <property type="entry name" value="CHERMTFRASE"/>
</dbReference>
<dbReference type="SUPFAM" id="SSF48452">
    <property type="entry name" value="TPR-like"/>
    <property type="match status" value="1"/>
</dbReference>
<dbReference type="EC" id="2.1.1.80" evidence="2"/>
<keyword evidence="5" id="KW-0949">S-adenosyl-L-methionine</keyword>
<keyword evidence="3 7" id="KW-0489">Methyltransferase</keyword>
<dbReference type="Gene3D" id="1.25.40.10">
    <property type="entry name" value="Tetratricopeptide repeat domain"/>
    <property type="match status" value="1"/>
</dbReference>
<dbReference type="Pfam" id="PF12895">
    <property type="entry name" value="ANAPC3"/>
    <property type="match status" value="1"/>
</dbReference>
<dbReference type="Proteomes" id="UP000010473">
    <property type="component" value="Chromosome"/>
</dbReference>
<dbReference type="HOGENOM" id="CLU_025854_4_1_3"/>
<proteinExistence type="predicted"/>
<protein>
    <recommendedName>
        <fullName evidence="2">protein-glutamate O-methyltransferase</fullName>
        <ecNumber evidence="2">2.1.1.80</ecNumber>
    </recommendedName>
</protein>
<dbReference type="OrthoDB" id="9799157at2"/>
<keyword evidence="8" id="KW-1185">Reference proteome</keyword>
<dbReference type="GO" id="GO:0032259">
    <property type="term" value="P:methylation"/>
    <property type="evidence" value="ECO:0007669"/>
    <property type="project" value="UniProtKB-KW"/>
</dbReference>
<dbReference type="KEGG" id="scs:Sta7437_1032"/>
<dbReference type="InterPro" id="IPR036804">
    <property type="entry name" value="CheR_N_sf"/>
</dbReference>
<dbReference type="InterPro" id="IPR022642">
    <property type="entry name" value="CheR_C"/>
</dbReference>
<evidence type="ECO:0000256" key="2">
    <source>
        <dbReference type="ARBA" id="ARBA00012534"/>
    </source>
</evidence>
<sequence length="503" mass="57984">MSINQLFNNNLLEAFISLITEQTGLIIKERDRDDLKKQICNRTQLLNLPSPENYYKLLATTSNTNSLEWQQIIILLTNNESYFFRDTAQIDLLEKQIFPELIQRKQTTKTLRICSAGCSTGEEPYTLAILLKELIPDLVQWNLQIIALDLDREVLKKAAAGVYSSWSFRGVQPRIKQQYFQVKNNQYHLNSDIKEMVKFKNINLVNDSFVQSDWELNNIDLFICRNVFIYFPEDKITTVLNKIYNSLQPLGYLLTGHTELAAQDLSCFKIEVFEESIIYQRPELNNVSNFSSNSIRITQNQLPNLDQISSQQENFSRLINSIEQSQKLLSNPLIQIKPLPIKTNLSFSEIEKLVEQQQYTIAIAELQKLINQPSNQIDYYYLLAKIYADTGKHLDAIAVCESALQIDSLAVSIYYLLAQVKEELGNFIEAKELLKKIIYLDQSFIAAYLNLSQLYQREGDLKKTFKMQIAALNLLKQLPENQKISGMGNLTTQDLISQIKTTI</sequence>
<dbReference type="InterPro" id="IPR000780">
    <property type="entry name" value="CheR_MeTrfase"/>
</dbReference>
<dbReference type="PATRIC" id="fig|111780.3.peg.1075"/>
<dbReference type="InterPro" id="IPR019734">
    <property type="entry name" value="TPR_rpt"/>
</dbReference>
<name>K9XSH7_STAC7</name>
<evidence type="ECO:0000256" key="1">
    <source>
        <dbReference type="ARBA" id="ARBA00001541"/>
    </source>
</evidence>
<dbReference type="GO" id="GO:0008983">
    <property type="term" value="F:protein-glutamate O-methyltransferase activity"/>
    <property type="evidence" value="ECO:0007669"/>
    <property type="project" value="UniProtKB-EC"/>
</dbReference>
<dbReference type="STRING" id="111780.Sta7437_1032"/>
<dbReference type="Gene3D" id="3.40.50.150">
    <property type="entry name" value="Vaccinia Virus protein VP39"/>
    <property type="match status" value="1"/>
</dbReference>
<dbReference type="SMART" id="SM00138">
    <property type="entry name" value="MeTrc"/>
    <property type="match status" value="1"/>
</dbReference>
<dbReference type="SMART" id="SM00028">
    <property type="entry name" value="TPR"/>
    <property type="match status" value="3"/>
</dbReference>
<dbReference type="EMBL" id="CP003653">
    <property type="protein sequence ID" value="AFZ34612.1"/>
    <property type="molecule type" value="Genomic_DNA"/>
</dbReference>
<feature type="domain" description="CheR-type methyltransferase" evidence="6">
    <location>
        <begin position="1"/>
        <end position="259"/>
    </location>
</feature>
<evidence type="ECO:0000256" key="4">
    <source>
        <dbReference type="ARBA" id="ARBA00022679"/>
    </source>
</evidence>
<dbReference type="InterPro" id="IPR029063">
    <property type="entry name" value="SAM-dependent_MTases_sf"/>
</dbReference>
<dbReference type="InterPro" id="IPR050903">
    <property type="entry name" value="Bact_Chemotaxis_MeTrfase"/>
</dbReference>
<dbReference type="RefSeq" id="WP_015192285.1">
    <property type="nucleotide sequence ID" value="NC_019748.1"/>
</dbReference>